<organism evidence="2 3">
    <name type="scientific">Bacillus infantis</name>
    <dbReference type="NCBI Taxonomy" id="324767"/>
    <lineage>
        <taxon>Bacteria</taxon>
        <taxon>Bacillati</taxon>
        <taxon>Bacillota</taxon>
        <taxon>Bacilli</taxon>
        <taxon>Bacillales</taxon>
        <taxon>Bacillaceae</taxon>
        <taxon>Bacillus</taxon>
    </lineage>
</organism>
<sequence length="200" mass="24002">MDINHLKQALEKGLQNDRFILGIDGLSRSGKTTLVNKLKQWLHKEGHPAIIFHLDDYIEDRNKRYNTGNEEWYEYYSLQWDAEYLKQELFSKVHTGKELTLKFYDEQNDSHYLKNTTIPRKCLIIIEGVFLQRPEWKNHLDYIVYLDCPREARFKREKEATRQKVDKFKNRYWKGEDHYLETVRPLEGADLVVSQPVQPV</sequence>
<dbReference type="NCBIfam" id="NF005807">
    <property type="entry name" value="PRK07667.1"/>
    <property type="match status" value="1"/>
</dbReference>
<evidence type="ECO:0000313" key="2">
    <source>
        <dbReference type="EMBL" id="TYS50053.1"/>
    </source>
</evidence>
<reference evidence="2 3" key="1">
    <citation type="submission" date="2019-08" db="EMBL/GenBank/DDBJ databases">
        <title>Bacillus genomes from the desert of Cuatro Cienegas, Coahuila.</title>
        <authorList>
            <person name="Olmedo-Alvarez G."/>
        </authorList>
    </citation>
    <scope>NUCLEOTIDE SEQUENCE [LARGE SCALE GENOMIC DNA]</scope>
    <source>
        <strain evidence="2 3">CH446_14T</strain>
    </source>
</reference>
<proteinExistence type="predicted"/>
<dbReference type="RefSeq" id="WP_148973884.1">
    <property type="nucleotide sequence ID" value="NZ_VTER01000003.1"/>
</dbReference>
<dbReference type="InterPro" id="IPR006083">
    <property type="entry name" value="PRK/URK"/>
</dbReference>
<protein>
    <recommendedName>
        <fullName evidence="1">Phosphoribulokinase/uridine kinase domain-containing protein</fullName>
    </recommendedName>
</protein>
<dbReference type="EMBL" id="VTER01000003">
    <property type="protein sequence ID" value="TYS50053.1"/>
    <property type="molecule type" value="Genomic_DNA"/>
</dbReference>
<dbReference type="GO" id="GO:0016301">
    <property type="term" value="F:kinase activity"/>
    <property type="evidence" value="ECO:0007669"/>
    <property type="project" value="InterPro"/>
</dbReference>
<evidence type="ECO:0000313" key="3">
    <source>
        <dbReference type="Proteomes" id="UP000322139"/>
    </source>
</evidence>
<evidence type="ECO:0000259" key="1">
    <source>
        <dbReference type="Pfam" id="PF00485"/>
    </source>
</evidence>
<name>A0A5D4RF18_9BACI</name>
<accession>A0A5D4RF18</accession>
<dbReference type="SUPFAM" id="SSF52540">
    <property type="entry name" value="P-loop containing nucleoside triphosphate hydrolases"/>
    <property type="match status" value="1"/>
</dbReference>
<dbReference type="Proteomes" id="UP000322139">
    <property type="component" value="Unassembled WGS sequence"/>
</dbReference>
<dbReference type="Pfam" id="PF00485">
    <property type="entry name" value="PRK"/>
    <property type="match status" value="1"/>
</dbReference>
<comment type="caution">
    <text evidence="2">The sequence shown here is derived from an EMBL/GenBank/DDBJ whole genome shotgun (WGS) entry which is preliminary data.</text>
</comment>
<feature type="domain" description="Phosphoribulokinase/uridine kinase" evidence="1">
    <location>
        <begin position="20"/>
        <end position="156"/>
    </location>
</feature>
<dbReference type="Gene3D" id="3.40.50.300">
    <property type="entry name" value="P-loop containing nucleotide triphosphate hydrolases"/>
    <property type="match status" value="1"/>
</dbReference>
<gene>
    <name evidence="2" type="ORF">FZD51_05730</name>
</gene>
<dbReference type="AlphaFoldDB" id="A0A5D4RF18"/>
<dbReference type="InterPro" id="IPR027417">
    <property type="entry name" value="P-loop_NTPase"/>
</dbReference>
<dbReference type="GO" id="GO:0005524">
    <property type="term" value="F:ATP binding"/>
    <property type="evidence" value="ECO:0007669"/>
    <property type="project" value="InterPro"/>
</dbReference>